<name>A0A5C2RLR1_9APHY</name>
<organism evidence="2 3">
    <name type="scientific">Lentinus tigrinus ALCF2SS1-6</name>
    <dbReference type="NCBI Taxonomy" id="1328759"/>
    <lineage>
        <taxon>Eukaryota</taxon>
        <taxon>Fungi</taxon>
        <taxon>Dikarya</taxon>
        <taxon>Basidiomycota</taxon>
        <taxon>Agaricomycotina</taxon>
        <taxon>Agaricomycetes</taxon>
        <taxon>Polyporales</taxon>
        <taxon>Polyporaceae</taxon>
        <taxon>Lentinus</taxon>
    </lineage>
</organism>
<evidence type="ECO:0000313" key="3">
    <source>
        <dbReference type="Proteomes" id="UP000313359"/>
    </source>
</evidence>
<keyword evidence="3" id="KW-1185">Reference proteome</keyword>
<dbReference type="Proteomes" id="UP000313359">
    <property type="component" value="Unassembled WGS sequence"/>
</dbReference>
<protein>
    <submittedName>
        <fullName evidence="2">Uncharacterized protein</fullName>
    </submittedName>
</protein>
<gene>
    <name evidence="2" type="ORF">L227DRAFT_40461</name>
</gene>
<proteinExistence type="predicted"/>
<sequence length="194" mass="21089">MECVFGGSEIRELMEARLVAELYDGRARRRLGRGGGGGRACLGGRYCMIATRPGRAGRERDIVAASTGTLERSVDCSRLSYRASREKPSVGDCSSRAPPSRMSAITLLFWILDAAHSRERELQNSAEASVQNHWQGCRRAGATLLRNVSVSGSNATVSRSRTRLQVALDDHLASPSDTTDRTSDTGHPPSPCRR</sequence>
<accession>A0A5C2RLR1</accession>
<dbReference type="AlphaFoldDB" id="A0A5C2RLR1"/>
<evidence type="ECO:0000313" key="2">
    <source>
        <dbReference type="EMBL" id="RPD52532.1"/>
    </source>
</evidence>
<reference evidence="2" key="1">
    <citation type="journal article" date="2018" name="Genome Biol. Evol.">
        <title>Genomics and development of Lentinus tigrinus, a white-rot wood-decaying mushroom with dimorphic fruiting bodies.</title>
        <authorList>
            <person name="Wu B."/>
            <person name="Xu Z."/>
            <person name="Knudson A."/>
            <person name="Carlson A."/>
            <person name="Chen N."/>
            <person name="Kovaka S."/>
            <person name="LaButti K."/>
            <person name="Lipzen A."/>
            <person name="Pennachio C."/>
            <person name="Riley R."/>
            <person name="Schakwitz W."/>
            <person name="Umezawa K."/>
            <person name="Ohm R.A."/>
            <person name="Grigoriev I.V."/>
            <person name="Nagy L.G."/>
            <person name="Gibbons J."/>
            <person name="Hibbett D."/>
        </authorList>
    </citation>
    <scope>NUCLEOTIDE SEQUENCE [LARGE SCALE GENOMIC DNA]</scope>
    <source>
        <strain evidence="2">ALCF2SS1-6</strain>
    </source>
</reference>
<dbReference type="EMBL" id="ML122354">
    <property type="protein sequence ID" value="RPD52532.1"/>
    <property type="molecule type" value="Genomic_DNA"/>
</dbReference>
<feature type="compositionally biased region" description="Basic and acidic residues" evidence="1">
    <location>
        <begin position="170"/>
        <end position="184"/>
    </location>
</feature>
<feature type="region of interest" description="Disordered" evidence="1">
    <location>
        <begin position="170"/>
        <end position="194"/>
    </location>
</feature>
<evidence type="ECO:0000256" key="1">
    <source>
        <dbReference type="SAM" id="MobiDB-lite"/>
    </source>
</evidence>